<evidence type="ECO:0000313" key="2">
    <source>
        <dbReference type="Proteomes" id="UP000176198"/>
    </source>
</evidence>
<comment type="caution">
    <text evidence="1">The sequence shown here is derived from an EMBL/GenBank/DDBJ whole genome shotgun (WGS) entry which is preliminary data.</text>
</comment>
<dbReference type="AlphaFoldDB" id="A0A1F7WHZ1"/>
<dbReference type="Gene3D" id="3.40.50.620">
    <property type="entry name" value="HUPs"/>
    <property type="match status" value="1"/>
</dbReference>
<sequence length="129" mass="14718">MLAWANSQGDILFIGLGPDAAAKAWKGEGRPIYNEADRAYVLACHQSVDYVVILREPIRSDKINFRKAFRLISPHIFLAVSTDPGGMQAERRKMTKEIGAKFKIFSPFPHKRRKKPSTSETLIKIRRYD</sequence>
<gene>
    <name evidence="1" type="ORF">A2115_01550</name>
</gene>
<name>A0A1F7WHZ1_9BACT</name>
<reference evidence="1 2" key="1">
    <citation type="journal article" date="2016" name="Nat. Commun.">
        <title>Thousands of microbial genomes shed light on interconnected biogeochemical processes in an aquifer system.</title>
        <authorList>
            <person name="Anantharaman K."/>
            <person name="Brown C.T."/>
            <person name="Hug L.A."/>
            <person name="Sharon I."/>
            <person name="Castelle C.J."/>
            <person name="Probst A.J."/>
            <person name="Thomas B.C."/>
            <person name="Singh A."/>
            <person name="Wilkins M.J."/>
            <person name="Karaoz U."/>
            <person name="Brodie E.L."/>
            <person name="Williams K.H."/>
            <person name="Hubbard S.S."/>
            <person name="Banfield J.F."/>
        </authorList>
    </citation>
    <scope>NUCLEOTIDE SEQUENCE [LARGE SCALE GENOMIC DNA]</scope>
</reference>
<dbReference type="STRING" id="1802471.A2115_01550"/>
<organism evidence="1 2">
    <name type="scientific">Candidatus Woesebacteria bacterium GWA1_41_8</name>
    <dbReference type="NCBI Taxonomy" id="1802471"/>
    <lineage>
        <taxon>Bacteria</taxon>
        <taxon>Candidatus Woeseibacteriota</taxon>
    </lineage>
</organism>
<dbReference type="EMBL" id="MGFJ01000028">
    <property type="protein sequence ID" value="OGM02177.1"/>
    <property type="molecule type" value="Genomic_DNA"/>
</dbReference>
<protein>
    <submittedName>
        <fullName evidence="1">Uncharacterized protein</fullName>
    </submittedName>
</protein>
<evidence type="ECO:0000313" key="1">
    <source>
        <dbReference type="EMBL" id="OGM02177.1"/>
    </source>
</evidence>
<proteinExistence type="predicted"/>
<accession>A0A1F7WHZ1</accession>
<dbReference type="Proteomes" id="UP000176198">
    <property type="component" value="Unassembled WGS sequence"/>
</dbReference>
<dbReference type="InterPro" id="IPR014729">
    <property type="entry name" value="Rossmann-like_a/b/a_fold"/>
</dbReference>